<keyword evidence="6" id="KW-0472">Membrane</keyword>
<feature type="signal peptide" evidence="15">
    <location>
        <begin position="1"/>
        <end position="28"/>
    </location>
</feature>
<dbReference type="InterPro" id="IPR002509">
    <property type="entry name" value="NODB_dom"/>
</dbReference>
<sequence length="413" mass="45045">MRASKYTLIPRSALALIITGSLWSGVFAADRTSEAGEAEITDPTEECTVYSYQPVLNAKSGFPTIWQPATIVSTDTEALELWNNISSSIPTDIAVKGTITGDFSNTTSNYSHSDPDCWWSFDQCVTPKLAGLPMDIAGVPEPMTMGYGFDDGPNCSHNAFYDYLQEQDQRATMFFIGSNVMDWPLEAQRALADGHEICAHTWSHHYMTGFVSQDAFAELYYSIKLVTGVTPTCWRPPFGDVDDRIRAIAHALGLQTIIWQHDSFDWEVSAGKVTPEQVDDNYNNFIQLAQNGSLDTAGSIMLTHELNNFTMSEAVKYYPQLKEAFQYIVPVGVALNKTQPYVESNYSLPTFEEYISGKTQVSGGSNSSNGGGSSSSSSATSSGDDKNAATTILSSNSLLLSVVSILGIVFTLS</sequence>
<protein>
    <recommendedName>
        <fullName evidence="12">chitin deacetylase</fullName>
        <ecNumber evidence="12">3.5.1.41</ecNumber>
    </recommendedName>
</protein>
<accession>A0ABR1K1W5</accession>
<comment type="caution">
    <text evidence="17">The sequence shown here is derived from an EMBL/GenBank/DDBJ whole genome shotgun (WGS) entry which is preliminary data.</text>
</comment>
<keyword evidence="3" id="KW-1003">Cell membrane</keyword>
<dbReference type="InterPro" id="IPR050248">
    <property type="entry name" value="Polysacc_deacetylase_ArnD"/>
</dbReference>
<evidence type="ECO:0000256" key="11">
    <source>
        <dbReference type="ARBA" id="ARBA00023326"/>
    </source>
</evidence>
<gene>
    <name evidence="17" type="ORF">VKT23_001747</name>
</gene>
<dbReference type="PROSITE" id="PS51677">
    <property type="entry name" value="NODB"/>
    <property type="match status" value="1"/>
</dbReference>
<feature type="domain" description="NodB homology" evidence="16">
    <location>
        <begin position="143"/>
        <end position="336"/>
    </location>
</feature>
<dbReference type="CDD" id="cd10952">
    <property type="entry name" value="CE4_MrCDA_like"/>
    <property type="match status" value="1"/>
</dbReference>
<evidence type="ECO:0000256" key="7">
    <source>
        <dbReference type="ARBA" id="ARBA00023277"/>
    </source>
</evidence>
<reference evidence="17 18" key="1">
    <citation type="submission" date="2024-01" db="EMBL/GenBank/DDBJ databases">
        <title>A draft genome for the cacao thread blight pathogen Marasmiellus scandens.</title>
        <authorList>
            <person name="Baruah I.K."/>
            <person name="Leung J."/>
            <person name="Bukari Y."/>
            <person name="Amoako-Attah I."/>
            <person name="Meinhardt L.W."/>
            <person name="Bailey B.A."/>
            <person name="Cohen S.P."/>
        </authorList>
    </citation>
    <scope>NUCLEOTIDE SEQUENCE [LARGE SCALE GENOMIC DNA]</scope>
    <source>
        <strain evidence="17 18">GH-19</strain>
    </source>
</reference>
<keyword evidence="15" id="KW-0732">Signal</keyword>
<dbReference type="PANTHER" id="PTHR10587">
    <property type="entry name" value="GLYCOSYL TRANSFERASE-RELATED"/>
    <property type="match status" value="1"/>
</dbReference>
<evidence type="ECO:0000313" key="17">
    <source>
        <dbReference type="EMBL" id="KAK7470316.1"/>
    </source>
</evidence>
<feature type="chain" id="PRO_5047207139" description="chitin deacetylase" evidence="15">
    <location>
        <begin position="29"/>
        <end position="413"/>
    </location>
</feature>
<dbReference type="EMBL" id="JBANRG010000002">
    <property type="protein sequence ID" value="KAK7470316.1"/>
    <property type="molecule type" value="Genomic_DNA"/>
</dbReference>
<evidence type="ECO:0000256" key="13">
    <source>
        <dbReference type="ARBA" id="ARBA00048494"/>
    </source>
</evidence>
<evidence type="ECO:0000256" key="3">
    <source>
        <dbReference type="ARBA" id="ARBA00022475"/>
    </source>
</evidence>
<dbReference type="Gene3D" id="3.20.20.370">
    <property type="entry name" value="Glycoside hydrolase/deacetylase"/>
    <property type="match status" value="1"/>
</dbReference>
<evidence type="ECO:0000259" key="16">
    <source>
        <dbReference type="PROSITE" id="PS51677"/>
    </source>
</evidence>
<keyword evidence="4" id="KW-0336">GPI-anchor</keyword>
<keyword evidence="4" id="KW-0325">Glycoprotein</keyword>
<evidence type="ECO:0000256" key="8">
    <source>
        <dbReference type="ARBA" id="ARBA00023285"/>
    </source>
</evidence>
<comment type="cofactor">
    <cofactor evidence="1">
        <name>Co(2+)</name>
        <dbReference type="ChEBI" id="CHEBI:48828"/>
    </cofactor>
</comment>
<evidence type="ECO:0000256" key="9">
    <source>
        <dbReference type="ARBA" id="ARBA00023288"/>
    </source>
</evidence>
<evidence type="ECO:0000256" key="15">
    <source>
        <dbReference type="SAM" id="SignalP"/>
    </source>
</evidence>
<dbReference type="InterPro" id="IPR011330">
    <property type="entry name" value="Glyco_hydro/deAcase_b/a-brl"/>
</dbReference>
<proteinExistence type="predicted"/>
<keyword evidence="11" id="KW-0624">Polysaccharide degradation</keyword>
<organism evidence="17 18">
    <name type="scientific">Marasmiellus scandens</name>
    <dbReference type="NCBI Taxonomy" id="2682957"/>
    <lineage>
        <taxon>Eukaryota</taxon>
        <taxon>Fungi</taxon>
        <taxon>Dikarya</taxon>
        <taxon>Basidiomycota</taxon>
        <taxon>Agaricomycotina</taxon>
        <taxon>Agaricomycetes</taxon>
        <taxon>Agaricomycetidae</taxon>
        <taxon>Agaricales</taxon>
        <taxon>Marasmiineae</taxon>
        <taxon>Omphalotaceae</taxon>
        <taxon>Marasmiellus</taxon>
    </lineage>
</organism>
<dbReference type="SUPFAM" id="SSF88713">
    <property type="entry name" value="Glycoside hydrolase/deacetylase"/>
    <property type="match status" value="1"/>
</dbReference>
<dbReference type="PANTHER" id="PTHR10587:SF98">
    <property type="entry name" value="CHITIN DEACETYLASE"/>
    <property type="match status" value="1"/>
</dbReference>
<evidence type="ECO:0000256" key="6">
    <source>
        <dbReference type="ARBA" id="ARBA00023136"/>
    </source>
</evidence>
<evidence type="ECO:0000256" key="5">
    <source>
        <dbReference type="ARBA" id="ARBA00023024"/>
    </source>
</evidence>
<comment type="subcellular location">
    <subcellularLocation>
        <location evidence="2">Cell membrane</location>
        <topology evidence="2">Lipid-anchor</topology>
        <topology evidence="2">GPI-anchor</topology>
    </subcellularLocation>
</comment>
<comment type="catalytic activity">
    <reaction evidence="13">
        <text>[(1-&gt;4)-N-acetyl-beta-D-glucosaminyl](n) + n H2O = chitosan + n acetate</text>
        <dbReference type="Rhea" id="RHEA:10464"/>
        <dbReference type="Rhea" id="RHEA-COMP:9593"/>
        <dbReference type="Rhea" id="RHEA-COMP:9597"/>
        <dbReference type="ChEBI" id="CHEBI:15377"/>
        <dbReference type="ChEBI" id="CHEBI:17029"/>
        <dbReference type="ChEBI" id="CHEBI:30089"/>
        <dbReference type="ChEBI" id="CHEBI:57704"/>
        <dbReference type="EC" id="3.5.1.41"/>
    </reaction>
    <physiologicalReaction direction="left-to-right" evidence="13">
        <dbReference type="Rhea" id="RHEA:10465"/>
    </physiologicalReaction>
</comment>
<evidence type="ECO:0000256" key="1">
    <source>
        <dbReference type="ARBA" id="ARBA00001941"/>
    </source>
</evidence>
<name>A0ABR1K1W5_9AGAR</name>
<feature type="region of interest" description="Disordered" evidence="14">
    <location>
        <begin position="362"/>
        <end position="386"/>
    </location>
</feature>
<keyword evidence="5" id="KW-0146">Chitin degradation</keyword>
<evidence type="ECO:0000313" key="18">
    <source>
        <dbReference type="Proteomes" id="UP001498398"/>
    </source>
</evidence>
<evidence type="ECO:0000256" key="14">
    <source>
        <dbReference type="SAM" id="MobiDB-lite"/>
    </source>
</evidence>
<keyword evidence="10" id="KW-0961">Cell wall biogenesis/degradation</keyword>
<dbReference type="Pfam" id="PF01522">
    <property type="entry name" value="Polysacc_deac_1"/>
    <property type="match status" value="1"/>
</dbReference>
<keyword evidence="7" id="KW-0119">Carbohydrate metabolism</keyword>
<dbReference type="Proteomes" id="UP001498398">
    <property type="component" value="Unassembled WGS sequence"/>
</dbReference>
<evidence type="ECO:0000256" key="2">
    <source>
        <dbReference type="ARBA" id="ARBA00004609"/>
    </source>
</evidence>
<evidence type="ECO:0000256" key="4">
    <source>
        <dbReference type="ARBA" id="ARBA00022622"/>
    </source>
</evidence>
<evidence type="ECO:0000256" key="12">
    <source>
        <dbReference type="ARBA" id="ARBA00024056"/>
    </source>
</evidence>
<keyword evidence="8" id="KW-0170">Cobalt</keyword>
<keyword evidence="18" id="KW-1185">Reference proteome</keyword>
<keyword evidence="9" id="KW-0449">Lipoprotein</keyword>
<evidence type="ECO:0000256" key="10">
    <source>
        <dbReference type="ARBA" id="ARBA00023316"/>
    </source>
</evidence>
<feature type="compositionally biased region" description="Low complexity" evidence="14">
    <location>
        <begin position="362"/>
        <end position="382"/>
    </location>
</feature>
<dbReference type="EC" id="3.5.1.41" evidence="12"/>